<dbReference type="AlphaFoldDB" id="A0A7K4V0C0"/>
<dbReference type="PANTHER" id="PTHR22731">
    <property type="entry name" value="RIBONUCLEASES P/MRP PROTEIN SUBUNIT POP1"/>
    <property type="match status" value="1"/>
</dbReference>
<reference evidence="2 3" key="1">
    <citation type="submission" date="2019-09" db="EMBL/GenBank/DDBJ databases">
        <title>Bird 10,000 Genomes (B10K) Project - Family phase.</title>
        <authorList>
            <person name="Zhang G."/>
        </authorList>
    </citation>
    <scope>NUCLEOTIDE SEQUENCE [LARGE SCALE GENOMIC DNA]</scope>
    <source>
        <strain evidence="2">B10K-DU-015-11</strain>
        <tissue evidence="2">Mixed tissue sample</tissue>
    </source>
</reference>
<keyword evidence="3" id="KW-1185">Reference proteome</keyword>
<feature type="non-terminal residue" evidence="2">
    <location>
        <position position="1"/>
    </location>
</feature>
<evidence type="ECO:0000259" key="1">
    <source>
        <dbReference type="Pfam" id="PF06978"/>
    </source>
</evidence>
<comment type="caution">
    <text evidence="2">The sequence shown here is derived from an EMBL/GenBank/DDBJ whole genome shotgun (WGS) entry which is preliminary data.</text>
</comment>
<dbReference type="GO" id="GO:0005655">
    <property type="term" value="C:nucleolar ribonuclease P complex"/>
    <property type="evidence" value="ECO:0007669"/>
    <property type="project" value="InterPro"/>
</dbReference>
<accession>A0A7K4V0C0</accession>
<dbReference type="InterPro" id="IPR039182">
    <property type="entry name" value="Pop1"/>
</dbReference>
<name>A0A7K4V0C0_9EMBE</name>
<dbReference type="GO" id="GO:0001682">
    <property type="term" value="P:tRNA 5'-leader removal"/>
    <property type="evidence" value="ECO:0007669"/>
    <property type="project" value="InterPro"/>
</dbReference>
<dbReference type="InterPro" id="IPR009723">
    <property type="entry name" value="Pop1_N"/>
</dbReference>
<feature type="domain" description="Pop1 N-terminal" evidence="1">
    <location>
        <begin position="4"/>
        <end position="97"/>
    </location>
</feature>
<sequence length="247" mass="28589">KQAEKAVHQKKEQSKTKCRKARRRHINLVAEFNHRQRKNIWLETHIWHAKRFHMVKKWGYCLGNSPTEKSYRACYRAMTKQCLLQDLSYYCCLELKGKENELLKQLARMCSIDTGLQCTAYHPNPNFIFLKDILKELKTIFQCSEPEEICISEPVTASVQEEKQVEVVTSLGNKRKKEDKEGEKAVPVKKIIGDGTRDPFQSYSWISQTTGIAISDRSMEILRYRLIGPLSHSILTETLKAASVQTV</sequence>
<proteinExistence type="predicted"/>
<organism evidence="2 3">
    <name type="scientific">Emberiza fucata</name>
    <dbReference type="NCBI Taxonomy" id="337179"/>
    <lineage>
        <taxon>Eukaryota</taxon>
        <taxon>Metazoa</taxon>
        <taxon>Chordata</taxon>
        <taxon>Craniata</taxon>
        <taxon>Vertebrata</taxon>
        <taxon>Euteleostomi</taxon>
        <taxon>Archelosauria</taxon>
        <taxon>Archosauria</taxon>
        <taxon>Dinosauria</taxon>
        <taxon>Saurischia</taxon>
        <taxon>Theropoda</taxon>
        <taxon>Coelurosauria</taxon>
        <taxon>Aves</taxon>
        <taxon>Neognathae</taxon>
        <taxon>Neoaves</taxon>
        <taxon>Telluraves</taxon>
        <taxon>Australaves</taxon>
        <taxon>Passeriformes</taxon>
        <taxon>Passeroidea</taxon>
        <taxon>Fringillidae</taxon>
        <taxon>Emberizinae</taxon>
        <taxon>Emberizini</taxon>
        <taxon>Emberiza</taxon>
    </lineage>
</organism>
<dbReference type="Pfam" id="PF06978">
    <property type="entry name" value="POP1_N"/>
    <property type="match status" value="1"/>
</dbReference>
<evidence type="ECO:0000313" key="3">
    <source>
        <dbReference type="Proteomes" id="UP000580681"/>
    </source>
</evidence>
<dbReference type="Proteomes" id="UP000580681">
    <property type="component" value="Unassembled WGS sequence"/>
</dbReference>
<dbReference type="PANTHER" id="PTHR22731:SF3">
    <property type="entry name" value="RIBONUCLEASES P_MRP PROTEIN SUBUNIT POP1"/>
    <property type="match status" value="1"/>
</dbReference>
<protein>
    <submittedName>
        <fullName evidence="2">POP1 protein</fullName>
    </submittedName>
</protein>
<feature type="non-terminal residue" evidence="2">
    <location>
        <position position="247"/>
    </location>
</feature>
<evidence type="ECO:0000313" key="2">
    <source>
        <dbReference type="EMBL" id="NWR15912.1"/>
    </source>
</evidence>
<dbReference type="GO" id="GO:0000172">
    <property type="term" value="C:ribonuclease MRP complex"/>
    <property type="evidence" value="ECO:0007669"/>
    <property type="project" value="InterPro"/>
</dbReference>
<dbReference type="EMBL" id="VYZJ01000100">
    <property type="protein sequence ID" value="NWR15912.1"/>
    <property type="molecule type" value="Genomic_DNA"/>
</dbReference>
<gene>
    <name evidence="2" type="primary">Pop1</name>
    <name evidence="2" type="ORF">EMBFUC_R01857</name>
</gene>